<reference evidence="2 3" key="1">
    <citation type="journal article" date="2017" name="Int. J. Syst. Evol. Microbiol.">
        <title>Bacillus notoginsengisoli sp. nov., a novel bacterium isolated from the rhizosphere of Panax notoginseng.</title>
        <authorList>
            <person name="Zhang M.Y."/>
            <person name="Cheng J."/>
            <person name="Cai Y."/>
            <person name="Zhang T.Y."/>
            <person name="Wu Y.Y."/>
            <person name="Manikprabhu D."/>
            <person name="Li W.J."/>
            <person name="Zhang Y.X."/>
        </authorList>
    </citation>
    <scope>NUCLEOTIDE SEQUENCE [LARGE SCALE GENOMIC DNA]</scope>
    <source>
        <strain evidence="2 3">JCM 30743</strain>
    </source>
</reference>
<evidence type="ECO:0000259" key="1">
    <source>
        <dbReference type="Pfam" id="PF08241"/>
    </source>
</evidence>
<keyword evidence="3" id="KW-1185">Reference proteome</keyword>
<dbReference type="Gene3D" id="3.40.50.150">
    <property type="entry name" value="Vaccinia Virus protein VP39"/>
    <property type="match status" value="1"/>
</dbReference>
<gene>
    <name evidence="2" type="ORF">D1B31_19870</name>
</gene>
<comment type="caution">
    <text evidence="2">The sequence shown here is derived from an EMBL/GenBank/DDBJ whole genome shotgun (WGS) entry which is preliminary data.</text>
</comment>
<evidence type="ECO:0000313" key="2">
    <source>
        <dbReference type="EMBL" id="RHW34158.1"/>
    </source>
</evidence>
<dbReference type="EMBL" id="QWEG01000015">
    <property type="protein sequence ID" value="RHW34158.1"/>
    <property type="molecule type" value="Genomic_DNA"/>
</dbReference>
<keyword evidence="2" id="KW-0808">Transferase</keyword>
<keyword evidence="2" id="KW-0489">Methyltransferase</keyword>
<dbReference type="InterPro" id="IPR013216">
    <property type="entry name" value="Methyltransf_11"/>
</dbReference>
<dbReference type="Proteomes" id="UP000284416">
    <property type="component" value="Unassembled WGS sequence"/>
</dbReference>
<dbReference type="Pfam" id="PF08241">
    <property type="entry name" value="Methyltransf_11"/>
    <property type="match status" value="1"/>
</dbReference>
<dbReference type="GO" id="GO:0008757">
    <property type="term" value="F:S-adenosylmethionine-dependent methyltransferase activity"/>
    <property type="evidence" value="ECO:0007669"/>
    <property type="project" value="InterPro"/>
</dbReference>
<feature type="domain" description="Methyltransferase type 11" evidence="1">
    <location>
        <begin position="48"/>
        <end position="139"/>
    </location>
</feature>
<dbReference type="OrthoDB" id="323463at2"/>
<sequence length="205" mass="23269">MNSKWNKVIYKLWAPIYDLFFAKGPFKRARESIYSSVRFAEGDRVLFVGVGTGADFMHIPVSELTVTAIDYSKDMLAKAKEKAGGQLIDFLEMDAQQLDFPNDSFDWVIGSLILSVVPDGEKALEEMVRVVKTEGHILIFDKFVPKEGSQNIFKKLIRPVVRLLGTDIGLSFEKIMGVSRNRVRIKEDSGILFNGMYRKIVLQKK</sequence>
<dbReference type="CDD" id="cd02440">
    <property type="entry name" value="AdoMet_MTases"/>
    <property type="match status" value="1"/>
</dbReference>
<dbReference type="AlphaFoldDB" id="A0A417YLJ8"/>
<organism evidence="2 3">
    <name type="scientific">Neobacillus notoginsengisoli</name>
    <dbReference type="NCBI Taxonomy" id="1578198"/>
    <lineage>
        <taxon>Bacteria</taxon>
        <taxon>Bacillati</taxon>
        <taxon>Bacillota</taxon>
        <taxon>Bacilli</taxon>
        <taxon>Bacillales</taxon>
        <taxon>Bacillaceae</taxon>
        <taxon>Neobacillus</taxon>
    </lineage>
</organism>
<dbReference type="GO" id="GO:0032259">
    <property type="term" value="P:methylation"/>
    <property type="evidence" value="ECO:0007669"/>
    <property type="project" value="UniProtKB-KW"/>
</dbReference>
<name>A0A417YLJ8_9BACI</name>
<evidence type="ECO:0000313" key="3">
    <source>
        <dbReference type="Proteomes" id="UP000284416"/>
    </source>
</evidence>
<dbReference type="SUPFAM" id="SSF53335">
    <property type="entry name" value="S-adenosyl-L-methionine-dependent methyltransferases"/>
    <property type="match status" value="1"/>
</dbReference>
<accession>A0A417YLJ8</accession>
<dbReference type="PANTHER" id="PTHR43591">
    <property type="entry name" value="METHYLTRANSFERASE"/>
    <property type="match status" value="1"/>
</dbReference>
<proteinExistence type="predicted"/>
<dbReference type="PANTHER" id="PTHR43591:SF24">
    <property type="entry name" value="2-METHOXY-6-POLYPRENYL-1,4-BENZOQUINOL METHYLASE, MITOCHONDRIAL"/>
    <property type="match status" value="1"/>
</dbReference>
<protein>
    <submittedName>
        <fullName evidence="2">Methyltransferase domain-containing protein</fullName>
    </submittedName>
</protein>
<dbReference type="InterPro" id="IPR029063">
    <property type="entry name" value="SAM-dependent_MTases_sf"/>
</dbReference>
<dbReference type="RefSeq" id="WP_118923698.1">
    <property type="nucleotide sequence ID" value="NZ_QWEG01000015.1"/>
</dbReference>